<comment type="similarity">
    <text evidence="3">Belongs to the prokaryotic molybdopterin-containing oxidoreductase family.</text>
</comment>
<dbReference type="Gene3D" id="3.40.50.740">
    <property type="match status" value="1"/>
</dbReference>
<organism evidence="12 13">
    <name type="scientific">Desulfurivibrio alkaliphilus (strain DSM 19089 / UNIQEM U267 / AHT2)</name>
    <dbReference type="NCBI Taxonomy" id="589865"/>
    <lineage>
        <taxon>Bacteria</taxon>
        <taxon>Pseudomonadati</taxon>
        <taxon>Thermodesulfobacteriota</taxon>
        <taxon>Desulfobulbia</taxon>
        <taxon>Desulfobulbales</taxon>
        <taxon>Desulfobulbaceae</taxon>
        <taxon>Desulfurivibrio</taxon>
    </lineage>
</organism>
<dbReference type="NCBIfam" id="TIGR01409">
    <property type="entry name" value="TAT_signal_seq"/>
    <property type="match status" value="1"/>
</dbReference>
<protein>
    <submittedName>
        <fullName evidence="12">Molybdopterin oxidoreductase Fe4S4 region</fullName>
    </submittedName>
</protein>
<keyword evidence="9" id="KW-0411">Iron-sulfur</keyword>
<sequence>MKLSRRNLLKLAGAGAGAVAAGGVGLAGTKAYAAGSKLRIAQAREYPSICCFCSGGCGVIAQVVDGKLIHTEGDPDNPSNRGSNCSKGAAVQQTHDNPERVTNVLHRAPGSDRWEIRSWDWAIERIASLVKDTRDRTFQRTTGGVTVNRTEAIGSLGSSILNNEDLYLISKLMRGLGVNYIEHQARI</sequence>
<dbReference type="AlphaFoldDB" id="D6Z3F3"/>
<dbReference type="eggNOG" id="COG0243">
    <property type="taxonomic scope" value="Bacteria"/>
</dbReference>
<evidence type="ECO:0000256" key="1">
    <source>
        <dbReference type="ARBA" id="ARBA00001966"/>
    </source>
</evidence>
<evidence type="ECO:0000256" key="5">
    <source>
        <dbReference type="ARBA" id="ARBA00022485"/>
    </source>
</evidence>
<proteinExistence type="inferred from homology"/>
<keyword evidence="6" id="KW-0479">Metal-binding</keyword>
<evidence type="ECO:0000256" key="9">
    <source>
        <dbReference type="ARBA" id="ARBA00023014"/>
    </source>
</evidence>
<dbReference type="PROSITE" id="PS00551">
    <property type="entry name" value="MOLYBDOPTERIN_PROK_1"/>
    <property type="match status" value="1"/>
</dbReference>
<dbReference type="PANTHER" id="PTHR43598:SF1">
    <property type="entry name" value="FORMATE DEHYDROGENASE-O MAJOR SUBUNIT"/>
    <property type="match status" value="1"/>
</dbReference>
<evidence type="ECO:0000256" key="3">
    <source>
        <dbReference type="ARBA" id="ARBA00010312"/>
    </source>
</evidence>
<evidence type="ECO:0000256" key="2">
    <source>
        <dbReference type="ARBA" id="ARBA00004196"/>
    </source>
</evidence>
<evidence type="ECO:0000313" key="13">
    <source>
        <dbReference type="Proteomes" id="UP000001508"/>
    </source>
</evidence>
<evidence type="ECO:0000256" key="4">
    <source>
        <dbReference type="ARBA" id="ARBA00011771"/>
    </source>
</evidence>
<feature type="compositionally biased region" description="Polar residues" evidence="10">
    <location>
        <begin position="77"/>
        <end position="95"/>
    </location>
</feature>
<evidence type="ECO:0000256" key="8">
    <source>
        <dbReference type="ARBA" id="ARBA00023004"/>
    </source>
</evidence>
<dbReference type="PROSITE" id="PS51318">
    <property type="entry name" value="TAT"/>
    <property type="match status" value="1"/>
</dbReference>
<evidence type="ECO:0000256" key="7">
    <source>
        <dbReference type="ARBA" id="ARBA00023002"/>
    </source>
</evidence>
<name>D6Z3F3_DESAT</name>
<keyword evidence="5" id="KW-0004">4Fe-4S</keyword>
<dbReference type="GO" id="GO:0009055">
    <property type="term" value="F:electron transfer activity"/>
    <property type="evidence" value="ECO:0007669"/>
    <property type="project" value="TreeGrafter"/>
</dbReference>
<dbReference type="GO" id="GO:0016491">
    <property type="term" value="F:oxidoreductase activity"/>
    <property type="evidence" value="ECO:0007669"/>
    <property type="project" value="UniProtKB-KW"/>
</dbReference>
<dbReference type="Pfam" id="PF04879">
    <property type="entry name" value="Molybdop_Fe4S4"/>
    <property type="match status" value="1"/>
</dbReference>
<reference evidence="13" key="1">
    <citation type="submission" date="2010-02" db="EMBL/GenBank/DDBJ databases">
        <title>Complete sequence of Desulfurivibrio alkaliphilus AHT2.</title>
        <authorList>
            <consortium name="US DOE Joint Genome Institute"/>
            <person name="Pitluck S."/>
            <person name="Chertkov O."/>
            <person name="Detter J.C."/>
            <person name="Han C."/>
            <person name="Tapia R."/>
            <person name="Larimer F."/>
            <person name="Land M."/>
            <person name="Hauser L."/>
            <person name="Kyrpides N."/>
            <person name="Mikhailova N."/>
            <person name="Sorokin D.Y."/>
            <person name="Muyzer G."/>
            <person name="Woyke T."/>
        </authorList>
    </citation>
    <scope>NUCLEOTIDE SEQUENCE [LARGE SCALE GENOMIC DNA]</scope>
    <source>
        <strain evidence="13">DSM 19089 / UNIQEM U267 / AHT2</strain>
    </source>
</reference>
<feature type="region of interest" description="Disordered" evidence="10">
    <location>
        <begin position="71"/>
        <end position="99"/>
    </location>
</feature>
<dbReference type="GO" id="GO:0030313">
    <property type="term" value="C:cell envelope"/>
    <property type="evidence" value="ECO:0007669"/>
    <property type="project" value="UniProtKB-SubCell"/>
</dbReference>
<comment type="subcellular location">
    <subcellularLocation>
        <location evidence="2">Cell envelope</location>
    </subcellularLocation>
</comment>
<evidence type="ECO:0000256" key="6">
    <source>
        <dbReference type="ARBA" id="ARBA00022723"/>
    </source>
</evidence>
<keyword evidence="13" id="KW-1185">Reference proteome</keyword>
<dbReference type="InterPro" id="IPR027467">
    <property type="entry name" value="MopterinOxRdtase_cofactor_BS"/>
</dbReference>
<dbReference type="HOGENOM" id="CLU_061371_1_0_7"/>
<keyword evidence="7" id="KW-0560">Oxidoreductase</keyword>
<dbReference type="EMBL" id="CP001940">
    <property type="protein sequence ID" value="ADH86078.1"/>
    <property type="molecule type" value="Genomic_DNA"/>
</dbReference>
<dbReference type="GO" id="GO:0009061">
    <property type="term" value="P:anaerobic respiration"/>
    <property type="evidence" value="ECO:0007669"/>
    <property type="project" value="TreeGrafter"/>
</dbReference>
<dbReference type="GO" id="GO:0051539">
    <property type="term" value="F:4 iron, 4 sulfur cluster binding"/>
    <property type="evidence" value="ECO:0007669"/>
    <property type="project" value="UniProtKB-KW"/>
</dbReference>
<comment type="subunit">
    <text evidence="4">Heterodimer of a large and a small subunit.</text>
</comment>
<dbReference type="GO" id="GO:0030151">
    <property type="term" value="F:molybdenum ion binding"/>
    <property type="evidence" value="ECO:0007669"/>
    <property type="project" value="TreeGrafter"/>
</dbReference>
<dbReference type="InterPro" id="IPR006311">
    <property type="entry name" value="TAT_signal"/>
</dbReference>
<dbReference type="STRING" id="589865.DaAHT2_1383"/>
<dbReference type="InParanoid" id="D6Z3F3"/>
<dbReference type="SUPFAM" id="SSF53706">
    <property type="entry name" value="Formate dehydrogenase/DMSO reductase, domains 1-3"/>
    <property type="match status" value="1"/>
</dbReference>
<comment type="cofactor">
    <cofactor evidence="1">
        <name>[4Fe-4S] cluster</name>
        <dbReference type="ChEBI" id="CHEBI:49883"/>
    </cofactor>
</comment>
<dbReference type="Proteomes" id="UP000001508">
    <property type="component" value="Chromosome"/>
</dbReference>
<accession>D6Z3F3</accession>
<dbReference type="InterPro" id="IPR019546">
    <property type="entry name" value="TAT_signal_bac_arc"/>
</dbReference>
<dbReference type="PANTHER" id="PTHR43598">
    <property type="entry name" value="TUNGSTEN-CONTAINING FORMYLMETHANOFURAN DEHYDROGENASE 2 SUBUNIT B"/>
    <property type="match status" value="1"/>
</dbReference>
<dbReference type="SMART" id="SM00926">
    <property type="entry name" value="Molybdop_Fe4S4"/>
    <property type="match status" value="1"/>
</dbReference>
<dbReference type="KEGG" id="dak:DaAHT2_1383"/>
<dbReference type="PROSITE" id="PS51669">
    <property type="entry name" value="4FE4S_MOW_BIS_MGD"/>
    <property type="match status" value="1"/>
</dbReference>
<dbReference type="InterPro" id="IPR006963">
    <property type="entry name" value="Mopterin_OxRdtase_4Fe-4S_dom"/>
</dbReference>
<dbReference type="Gene3D" id="2.20.25.90">
    <property type="entry name" value="ADC-like domains"/>
    <property type="match status" value="1"/>
</dbReference>
<evidence type="ECO:0000259" key="11">
    <source>
        <dbReference type="PROSITE" id="PS51669"/>
    </source>
</evidence>
<evidence type="ECO:0000313" key="12">
    <source>
        <dbReference type="EMBL" id="ADH86078.1"/>
    </source>
</evidence>
<keyword evidence="8" id="KW-0408">Iron</keyword>
<gene>
    <name evidence="12" type="ordered locus">DaAHT2_1383</name>
</gene>
<evidence type="ECO:0000256" key="10">
    <source>
        <dbReference type="SAM" id="MobiDB-lite"/>
    </source>
</evidence>
<feature type="domain" description="4Fe-4S Mo/W bis-MGD-type" evidence="11">
    <location>
        <begin position="43"/>
        <end position="99"/>
    </location>
</feature>